<evidence type="ECO:0000313" key="2">
    <source>
        <dbReference type="Proteomes" id="UP000655588"/>
    </source>
</evidence>
<dbReference type="InterPro" id="IPR021861">
    <property type="entry name" value="THO_THOC1"/>
</dbReference>
<evidence type="ECO:0000313" key="1">
    <source>
        <dbReference type="EMBL" id="KAF3429660.1"/>
    </source>
</evidence>
<gene>
    <name evidence="1" type="ORF">E2986_08414</name>
</gene>
<name>A0A833S2U1_9HYME</name>
<dbReference type="EMBL" id="WNWW01000152">
    <property type="protein sequence ID" value="KAF3429660.1"/>
    <property type="molecule type" value="Genomic_DNA"/>
</dbReference>
<dbReference type="GO" id="GO:0000445">
    <property type="term" value="C:THO complex part of transcription export complex"/>
    <property type="evidence" value="ECO:0007669"/>
    <property type="project" value="TreeGrafter"/>
</dbReference>
<keyword evidence="2" id="KW-1185">Reference proteome</keyword>
<dbReference type="GO" id="GO:0006406">
    <property type="term" value="P:mRNA export from nucleus"/>
    <property type="evidence" value="ECO:0007669"/>
    <property type="project" value="TreeGrafter"/>
</dbReference>
<proteinExistence type="predicted"/>
<dbReference type="PANTHER" id="PTHR13265:SF0">
    <property type="entry name" value="HPR1"/>
    <property type="match status" value="1"/>
</dbReference>
<reference evidence="1" key="1">
    <citation type="submission" date="2019-11" db="EMBL/GenBank/DDBJ databases">
        <title>The nuclear and mitochondrial genomes of Frieseomelitta varia - a highly eusocial stingless bee (Meliponini) with a permanently sterile worker caste.</title>
        <authorList>
            <person name="Freitas F.C.P."/>
            <person name="Lourenco A.P."/>
            <person name="Nunes F.M.F."/>
            <person name="Paschoal A.R."/>
            <person name="Abreu F.C.P."/>
            <person name="Barbin F.O."/>
            <person name="Bataglia L."/>
            <person name="Cardoso-Junior C.A.M."/>
            <person name="Cervoni M.S."/>
            <person name="Silva S.R."/>
            <person name="Dalarmi F."/>
            <person name="Del Lama M.A."/>
            <person name="Depintor T.S."/>
            <person name="Ferreira K.M."/>
            <person name="Goria P.S."/>
            <person name="Jaskot M.C."/>
            <person name="Lago D.C."/>
            <person name="Luna-Lucena D."/>
            <person name="Moda L.M."/>
            <person name="Nascimento L."/>
            <person name="Pedrino M."/>
            <person name="Rabico F.O."/>
            <person name="Sanches F.C."/>
            <person name="Santos D.E."/>
            <person name="Santos C.G."/>
            <person name="Vieira J."/>
            <person name="Lopes T.F."/>
            <person name="Barchuk A.R."/>
            <person name="Hartfelder K."/>
            <person name="Simoes Z.L.P."/>
            <person name="Bitondi M.M.G."/>
            <person name="Pinheiro D.G."/>
        </authorList>
    </citation>
    <scope>NUCLEOTIDE SEQUENCE</scope>
    <source>
        <strain evidence="1">USP_RPSP 00005682</strain>
        <tissue evidence="1">Whole individual</tissue>
    </source>
</reference>
<dbReference type="Pfam" id="PF11957">
    <property type="entry name" value="efThoc1"/>
    <property type="match status" value="1"/>
</dbReference>
<comment type="caution">
    <text evidence="1">The sequence shown here is derived from an EMBL/GenBank/DDBJ whole genome shotgun (WGS) entry which is preliminary data.</text>
</comment>
<organism evidence="1 2">
    <name type="scientific">Frieseomelitta varia</name>
    <dbReference type="NCBI Taxonomy" id="561572"/>
    <lineage>
        <taxon>Eukaryota</taxon>
        <taxon>Metazoa</taxon>
        <taxon>Ecdysozoa</taxon>
        <taxon>Arthropoda</taxon>
        <taxon>Hexapoda</taxon>
        <taxon>Insecta</taxon>
        <taxon>Pterygota</taxon>
        <taxon>Neoptera</taxon>
        <taxon>Endopterygota</taxon>
        <taxon>Hymenoptera</taxon>
        <taxon>Apocrita</taxon>
        <taxon>Aculeata</taxon>
        <taxon>Apoidea</taxon>
        <taxon>Anthophila</taxon>
        <taxon>Apidae</taxon>
        <taxon>Frieseomelitta</taxon>
    </lineage>
</organism>
<protein>
    <submittedName>
        <fullName evidence="1">Uncharacterized protein</fullName>
    </submittedName>
</protein>
<accession>A0A833S2U1</accession>
<dbReference type="Proteomes" id="UP000655588">
    <property type="component" value="Unassembled WGS sequence"/>
</dbReference>
<dbReference type="PANTHER" id="PTHR13265">
    <property type="entry name" value="THO COMPLEX SUBUNIT 1"/>
    <property type="match status" value="1"/>
</dbReference>
<sequence>MAIFEVLRKECSDYLQQCFIVSDVKTFQKKCTERCTSDSNRKAAIDQALRDTLLVILSENASINVHLLEIYITFCIELCRKDLAIACLGMPTMLLDIFDSMTLDRSEQLLTFVENNVMSRSQQTVFSGRILLFLTKYFPFSERSGFNINLAVKNQKEMILEQITKDDDKSEAKVPIDYCTENFEHFRIFLEISNQLYLKVHWKVFSIHASSVLLAFLSFKLEEQRNCPSTCRLPSPEVNDQEFNGDVLKQESEQFEVENTDMKG</sequence>
<dbReference type="AlphaFoldDB" id="A0A833S2U1"/>